<organism evidence="2 3">
    <name type="scientific">Lates japonicus</name>
    <name type="common">Japanese lates</name>
    <dbReference type="NCBI Taxonomy" id="270547"/>
    <lineage>
        <taxon>Eukaryota</taxon>
        <taxon>Metazoa</taxon>
        <taxon>Chordata</taxon>
        <taxon>Craniata</taxon>
        <taxon>Vertebrata</taxon>
        <taxon>Euteleostomi</taxon>
        <taxon>Actinopterygii</taxon>
        <taxon>Neopterygii</taxon>
        <taxon>Teleostei</taxon>
        <taxon>Neoteleostei</taxon>
        <taxon>Acanthomorphata</taxon>
        <taxon>Carangaria</taxon>
        <taxon>Carangaria incertae sedis</taxon>
        <taxon>Centropomidae</taxon>
        <taxon>Lates</taxon>
    </lineage>
</organism>
<proteinExistence type="predicted"/>
<reference evidence="2" key="1">
    <citation type="submission" date="2022-08" db="EMBL/GenBank/DDBJ databases">
        <title>Genome sequencing of akame (Lates japonicus).</title>
        <authorList>
            <person name="Hashiguchi Y."/>
            <person name="Takahashi H."/>
        </authorList>
    </citation>
    <scope>NUCLEOTIDE SEQUENCE</scope>
    <source>
        <strain evidence="2">Kochi</strain>
    </source>
</reference>
<gene>
    <name evidence="2" type="ORF">AKAME5_001956900</name>
</gene>
<feature type="compositionally biased region" description="Low complexity" evidence="1">
    <location>
        <begin position="15"/>
        <end position="27"/>
    </location>
</feature>
<evidence type="ECO:0000256" key="1">
    <source>
        <dbReference type="SAM" id="MobiDB-lite"/>
    </source>
</evidence>
<comment type="caution">
    <text evidence="2">The sequence shown here is derived from an EMBL/GenBank/DDBJ whole genome shotgun (WGS) entry which is preliminary data.</text>
</comment>
<feature type="region of interest" description="Disordered" evidence="1">
    <location>
        <begin position="1"/>
        <end position="37"/>
    </location>
</feature>
<dbReference type="EMBL" id="BRZM01000129">
    <property type="protein sequence ID" value="GLD68258.1"/>
    <property type="molecule type" value="Genomic_DNA"/>
</dbReference>
<sequence>MRKSAANEDEEYLLGAGSSATSSTDSSDGGEGETLSDVSWRSKNGEIQWAPTNSVTLQFNLPGTGLTQDPPAMPWPELDGPRVEGPRCPQRRAYFGLLLLAGVYRSRGEATCSLWNNQMGRYIFRVIMSVKTFVLISRILHSDDRLSPAPGSK</sequence>
<dbReference type="Proteomes" id="UP001279410">
    <property type="component" value="Unassembled WGS sequence"/>
</dbReference>
<accession>A0AAD3N9J0</accession>
<keyword evidence="3" id="KW-1185">Reference proteome</keyword>
<dbReference type="AlphaFoldDB" id="A0AAD3N9J0"/>
<evidence type="ECO:0000313" key="2">
    <source>
        <dbReference type="EMBL" id="GLD68258.1"/>
    </source>
</evidence>
<feature type="region of interest" description="Disordered" evidence="1">
    <location>
        <begin position="60"/>
        <end position="80"/>
    </location>
</feature>
<name>A0AAD3N9J0_LATJO</name>
<evidence type="ECO:0000313" key="3">
    <source>
        <dbReference type="Proteomes" id="UP001279410"/>
    </source>
</evidence>
<protein>
    <submittedName>
        <fullName evidence="2">PiggyBac transposable element-derived protein 4-like protein</fullName>
    </submittedName>
</protein>